<gene>
    <name evidence="3" type="primary">trl1_1</name>
    <name evidence="3" type="ORF">IWQ62_000599</name>
</gene>
<dbReference type="Proteomes" id="UP001150925">
    <property type="component" value="Unassembled WGS sequence"/>
</dbReference>
<evidence type="ECO:0000259" key="2">
    <source>
        <dbReference type="Pfam" id="PF08303"/>
    </source>
</evidence>
<dbReference type="Pfam" id="PF08302">
    <property type="entry name" value="tRNA_lig_CPD"/>
    <property type="match status" value="1"/>
</dbReference>
<evidence type="ECO:0000313" key="3">
    <source>
        <dbReference type="EMBL" id="KAJ1969472.1"/>
    </source>
</evidence>
<dbReference type="InterPro" id="IPR015965">
    <property type="entry name" value="tRNA_lig_PDEase"/>
</dbReference>
<dbReference type="PANTHER" id="PTHR32004:SF1">
    <property type="entry name" value="TRNA LIGASE"/>
    <property type="match status" value="1"/>
</dbReference>
<accession>A0A9W8AZQ8</accession>
<evidence type="ECO:0000259" key="1">
    <source>
        <dbReference type="Pfam" id="PF08302"/>
    </source>
</evidence>
<feature type="domain" description="tRNA ligase kinase" evidence="2">
    <location>
        <begin position="17"/>
        <end position="173"/>
    </location>
</feature>
<dbReference type="GO" id="GO:0003972">
    <property type="term" value="F:RNA ligase (ATP) activity"/>
    <property type="evidence" value="ECO:0007669"/>
    <property type="project" value="UniProtKB-EC"/>
</dbReference>
<dbReference type="InterPro" id="IPR027417">
    <property type="entry name" value="P-loop_NTPase"/>
</dbReference>
<dbReference type="Pfam" id="PF08303">
    <property type="entry name" value="tRNA_lig_kinase"/>
    <property type="match status" value="1"/>
</dbReference>
<dbReference type="GO" id="GO:0005634">
    <property type="term" value="C:nucleus"/>
    <property type="evidence" value="ECO:0007669"/>
    <property type="project" value="TreeGrafter"/>
</dbReference>
<evidence type="ECO:0000313" key="4">
    <source>
        <dbReference type="Proteomes" id="UP001150925"/>
    </source>
</evidence>
<protein>
    <submittedName>
        <fullName evidence="3">Trna ligase</fullName>
        <ecNumber evidence="3">6.5.1.3</ecNumber>
    </submittedName>
</protein>
<keyword evidence="4" id="KW-1185">Reference proteome</keyword>
<keyword evidence="3" id="KW-0436">Ligase</keyword>
<proteinExistence type="predicted"/>
<name>A0A9W8AZQ8_9FUNG</name>
<dbReference type="GO" id="GO:0006388">
    <property type="term" value="P:tRNA splicing, via endonucleolytic cleavage and ligation"/>
    <property type="evidence" value="ECO:0007669"/>
    <property type="project" value="InterPro"/>
</dbReference>
<dbReference type="OrthoDB" id="276239at2759"/>
<sequence length="428" mass="48561">GEDPEAMLQESASRKVVLVPIATVGCGKTTLARALVALYSCGHVQNDNINSKRKGAQAFNESVLNVMVHHDLVVADRNNHLARLRDSLTEAISDQYVNCRFVALYWSVDQVDMEKVFRQAVRRIRQRGENHQSLTPNRTQNFEYVIWDFLKNFQPLDTDSSADHLIEDTVVLDPLADTRKNLDTVIDFLVTQLNMRRPSTEEVDQAFAAAMEYKPDVRKNVKSRSQRSSAAYYGLKVDEDLAQVLPAFLRQRLGECQDVSGCRLLEECTKVMEQLQTNGRLPDTYHVTLVHGADTKNSPENTALYNDYEKRWALGDEVPVSISLDYIVWNDELATAHVSSLTADPTSHSYRPASGKPLHLTLGTYSDKVKPYQSNVLLRNIQEQYGSLEEYANCFFEKQQDESPELQSPRLVQLSPPLTLTGYLHKYF</sequence>
<comment type="caution">
    <text evidence="3">The sequence shown here is derived from an EMBL/GenBank/DDBJ whole genome shotgun (WGS) entry which is preliminary data.</text>
</comment>
<dbReference type="EMBL" id="JANBPY010000055">
    <property type="protein sequence ID" value="KAJ1969472.1"/>
    <property type="molecule type" value="Genomic_DNA"/>
</dbReference>
<organism evidence="3 4">
    <name type="scientific">Dispira parvispora</name>
    <dbReference type="NCBI Taxonomy" id="1520584"/>
    <lineage>
        <taxon>Eukaryota</taxon>
        <taxon>Fungi</taxon>
        <taxon>Fungi incertae sedis</taxon>
        <taxon>Zoopagomycota</taxon>
        <taxon>Kickxellomycotina</taxon>
        <taxon>Dimargaritomycetes</taxon>
        <taxon>Dimargaritales</taxon>
        <taxon>Dimargaritaceae</taxon>
        <taxon>Dispira</taxon>
    </lineage>
</organism>
<dbReference type="InterPro" id="IPR015966">
    <property type="entry name" value="tRNA_lig_kin_fungi"/>
</dbReference>
<dbReference type="AlphaFoldDB" id="A0A9W8AZQ8"/>
<dbReference type="SUPFAM" id="SSF52540">
    <property type="entry name" value="P-loop containing nucleoside triphosphate hydrolases"/>
    <property type="match status" value="1"/>
</dbReference>
<dbReference type="PANTHER" id="PTHR32004">
    <property type="entry name" value="TRNA LIGASE"/>
    <property type="match status" value="1"/>
</dbReference>
<dbReference type="Gene3D" id="3.40.50.300">
    <property type="entry name" value="P-loop containing nucleotide triphosphate hydrolases"/>
    <property type="match status" value="1"/>
</dbReference>
<dbReference type="EC" id="6.5.1.3" evidence="3"/>
<reference evidence="3" key="1">
    <citation type="submission" date="2022-07" db="EMBL/GenBank/DDBJ databases">
        <title>Phylogenomic reconstructions and comparative analyses of Kickxellomycotina fungi.</title>
        <authorList>
            <person name="Reynolds N.K."/>
            <person name="Stajich J.E."/>
            <person name="Barry K."/>
            <person name="Grigoriev I.V."/>
            <person name="Crous P."/>
            <person name="Smith M.E."/>
        </authorList>
    </citation>
    <scope>NUCLEOTIDE SEQUENCE</scope>
    <source>
        <strain evidence="3">RSA 1196</strain>
    </source>
</reference>
<feature type="non-terminal residue" evidence="3">
    <location>
        <position position="1"/>
    </location>
</feature>
<feature type="domain" description="tRNA ligase phosphodiesterase" evidence="1">
    <location>
        <begin position="178"/>
        <end position="386"/>
    </location>
</feature>
<dbReference type="GO" id="GO:0005524">
    <property type="term" value="F:ATP binding"/>
    <property type="evidence" value="ECO:0007669"/>
    <property type="project" value="InterPro"/>
</dbReference>